<dbReference type="Gene3D" id="3.30.900.10">
    <property type="entry name" value="HORMA domain"/>
    <property type="match status" value="1"/>
</dbReference>
<dbReference type="OMA" id="CEYIHSM"/>
<dbReference type="HOGENOM" id="CLU_103984_0_0_1"/>
<sequence>MPLMLNILKTEAFEQRVLYGVPIHMNRYPALCEYIHSMLAGCRGWIYSGEMEKLCIVVLSEEGRKMDTLVIETKWNAALQAHSSVLSSPAAEDQSLPLVQLEDAFRAVMARLAATPVSLDVQSEGNGQKPNSFRILAHTAEDVAKPGTSIDETSVGNSWVLADPFWHEEEESKQKNEKELVPVKSIQADELPFQMQLYLEKR</sequence>
<dbReference type="SUPFAM" id="SSF56019">
    <property type="entry name" value="The spindle assembly checkpoint protein mad2"/>
    <property type="match status" value="1"/>
</dbReference>
<evidence type="ECO:0000259" key="1">
    <source>
        <dbReference type="PROSITE" id="PS50815"/>
    </source>
</evidence>
<dbReference type="GO" id="GO:0016035">
    <property type="term" value="C:zeta DNA polymerase complex"/>
    <property type="evidence" value="ECO:0007669"/>
    <property type="project" value="TreeGrafter"/>
</dbReference>
<reference evidence="3" key="1">
    <citation type="journal article" date="2010" name="Genome Biol.">
        <title>Genome sequence of the necrotrophic plant pathogen Pythium ultimum reveals original pathogenicity mechanisms and effector repertoire.</title>
        <authorList>
            <person name="Levesque C.A."/>
            <person name="Brouwer H."/>
            <person name="Cano L."/>
            <person name="Hamilton J.P."/>
            <person name="Holt C."/>
            <person name="Huitema E."/>
            <person name="Raffaele S."/>
            <person name="Robideau G.P."/>
            <person name="Thines M."/>
            <person name="Win J."/>
            <person name="Zerillo M.M."/>
            <person name="Beakes G.W."/>
            <person name="Boore J.L."/>
            <person name="Busam D."/>
            <person name="Dumas B."/>
            <person name="Ferriera S."/>
            <person name="Fuerstenberg S.I."/>
            <person name="Gachon C.M."/>
            <person name="Gaulin E."/>
            <person name="Govers F."/>
            <person name="Grenville-Briggs L."/>
            <person name="Horner N."/>
            <person name="Hostetler J."/>
            <person name="Jiang R.H."/>
            <person name="Johnson J."/>
            <person name="Krajaejun T."/>
            <person name="Lin H."/>
            <person name="Meijer H.J."/>
            <person name="Moore B."/>
            <person name="Morris P."/>
            <person name="Phuntmart V."/>
            <person name="Puiu D."/>
            <person name="Shetty J."/>
            <person name="Stajich J.E."/>
            <person name="Tripathy S."/>
            <person name="Wawra S."/>
            <person name="van West P."/>
            <person name="Whitty B.R."/>
            <person name="Coutinho P.M."/>
            <person name="Henrissat B."/>
            <person name="Martin F."/>
            <person name="Thomas P.D."/>
            <person name="Tyler B.M."/>
            <person name="De Vries R.P."/>
            <person name="Kamoun S."/>
            <person name="Yandell M."/>
            <person name="Tisserat N."/>
            <person name="Buell C.R."/>
        </authorList>
    </citation>
    <scope>NUCLEOTIDE SEQUENCE</scope>
    <source>
        <strain evidence="3">DAOM:BR144</strain>
    </source>
</reference>
<dbReference type="InParanoid" id="K3WKQ3"/>
<dbReference type="PROSITE" id="PS50815">
    <property type="entry name" value="HORMA"/>
    <property type="match status" value="1"/>
</dbReference>
<dbReference type="InterPro" id="IPR036570">
    <property type="entry name" value="HORMA_dom_sf"/>
</dbReference>
<dbReference type="STRING" id="431595.K3WKQ3"/>
<dbReference type="Proteomes" id="UP000019132">
    <property type="component" value="Unassembled WGS sequence"/>
</dbReference>
<evidence type="ECO:0000313" key="3">
    <source>
        <dbReference type="Proteomes" id="UP000019132"/>
    </source>
</evidence>
<organism evidence="2 3">
    <name type="scientific">Globisporangium ultimum (strain ATCC 200006 / CBS 805.95 / DAOM BR144)</name>
    <name type="common">Pythium ultimum</name>
    <dbReference type="NCBI Taxonomy" id="431595"/>
    <lineage>
        <taxon>Eukaryota</taxon>
        <taxon>Sar</taxon>
        <taxon>Stramenopiles</taxon>
        <taxon>Oomycota</taxon>
        <taxon>Peronosporomycetes</taxon>
        <taxon>Pythiales</taxon>
        <taxon>Pythiaceae</taxon>
        <taxon>Globisporangium</taxon>
    </lineage>
</organism>
<dbReference type="AlphaFoldDB" id="K3WKQ3"/>
<dbReference type="eggNOG" id="KOG3186">
    <property type="taxonomic scope" value="Eukaryota"/>
</dbReference>
<name>K3WKQ3_GLOUD</name>
<dbReference type="EnsemblProtists" id="PYU1_T005545">
    <property type="protein sequence ID" value="PYU1_T005545"/>
    <property type="gene ID" value="PYU1_G005534"/>
</dbReference>
<keyword evidence="3" id="KW-1185">Reference proteome</keyword>
<dbReference type="PANTHER" id="PTHR11842">
    <property type="entry name" value="MITOTIC SPINDLE ASSEMBLY CHECKPOINT PROTEIN MAD2"/>
    <property type="match status" value="1"/>
</dbReference>
<dbReference type="InterPro" id="IPR003511">
    <property type="entry name" value="HORMA_dom"/>
</dbReference>
<dbReference type="EMBL" id="GL376633">
    <property type="status" value="NOT_ANNOTATED_CDS"/>
    <property type="molecule type" value="Genomic_DNA"/>
</dbReference>
<dbReference type="VEuPathDB" id="FungiDB:PYU1_G005534"/>
<accession>K3WKQ3</accession>
<proteinExistence type="predicted"/>
<protein>
    <recommendedName>
        <fullName evidence="1">HORMA domain-containing protein</fullName>
    </recommendedName>
</protein>
<dbReference type="PANTHER" id="PTHR11842:SF10">
    <property type="entry name" value="MITOTIC SPINDLE ASSEMBLY CHECKPOINT PROTEIN MAD2B"/>
    <property type="match status" value="1"/>
</dbReference>
<evidence type="ECO:0000313" key="2">
    <source>
        <dbReference type="EnsemblProtists" id="PYU1_T005545"/>
    </source>
</evidence>
<dbReference type="InterPro" id="IPR045091">
    <property type="entry name" value="Mad2-like"/>
</dbReference>
<feature type="domain" description="HORMA" evidence="1">
    <location>
        <begin position="1"/>
        <end position="197"/>
    </location>
</feature>
<reference evidence="3" key="2">
    <citation type="submission" date="2010-04" db="EMBL/GenBank/DDBJ databases">
        <authorList>
            <person name="Buell R."/>
            <person name="Hamilton J."/>
            <person name="Hostetler J."/>
        </authorList>
    </citation>
    <scope>NUCLEOTIDE SEQUENCE [LARGE SCALE GENOMIC DNA]</scope>
    <source>
        <strain evidence="3">DAOM:BR144</strain>
    </source>
</reference>
<reference evidence="2" key="3">
    <citation type="submission" date="2015-02" db="UniProtKB">
        <authorList>
            <consortium name="EnsemblProtists"/>
        </authorList>
    </citation>
    <scope>IDENTIFICATION</scope>
    <source>
        <strain evidence="2">DAOM BR144</strain>
    </source>
</reference>